<dbReference type="STRING" id="1716141.STSP_43760"/>
<dbReference type="RefSeq" id="WP_067280484.1">
    <property type="nucleotide sequence ID" value="NZ_LOHS01000092.1"/>
</dbReference>
<sequence length="455" mass="47359">MTATIAAGPAVGPAAAARRVSVTRGYRFELVKLVSQWRIRLLVLACWIAPALFVAAVSRQSTLPVDTLFGRWMHATGWAGPLVMLGFAGTWALPLLTSLVAGDVFASEDRLGTWRHLLVAVRSPRRIFAAKALGSLTVILLLVAGLVCSSAVGGVVAVGDQPLVGLDGHLLTPGDAAGKVLLAWACALAPTLALAGIGLLGSVLLGRSPMGLLLPALVALGMQVAQMMPLPVAVRLALPGYAFISWNGLFTGPAQLGPLLIGIVGSLVWAVTATALAYVLFLRRDFTDLSYEGSARRAVTAGVLPLIGLMAAGVAVVAAATGATGSGIEQDKVQRSLATEFAHLYRMQTEQLNRPAVTEAQLKSTATCTKGSVRVAAEGPGNDWRCVVSWHLPGVEAAGTAIYQLDVTADGRFVADGDGPKEVNGYFLVRTPAGDAPNPLWQFDGNVELLPTPKG</sequence>
<accession>A0A177HN85</accession>
<feature type="transmembrane region" description="Helical" evidence="1">
    <location>
        <begin position="258"/>
        <end position="282"/>
    </location>
</feature>
<feature type="transmembrane region" description="Helical" evidence="1">
    <location>
        <begin position="127"/>
        <end position="158"/>
    </location>
</feature>
<feature type="transmembrane region" description="Helical" evidence="1">
    <location>
        <begin position="78"/>
        <end position="106"/>
    </location>
</feature>
<gene>
    <name evidence="2" type="ORF">STSP_43760</name>
</gene>
<feature type="transmembrane region" description="Helical" evidence="1">
    <location>
        <begin position="37"/>
        <end position="58"/>
    </location>
</feature>
<evidence type="ECO:0000313" key="3">
    <source>
        <dbReference type="Proteomes" id="UP000077381"/>
    </source>
</evidence>
<dbReference type="Proteomes" id="UP000077381">
    <property type="component" value="Unassembled WGS sequence"/>
</dbReference>
<feature type="transmembrane region" description="Helical" evidence="1">
    <location>
        <begin position="212"/>
        <end position="238"/>
    </location>
</feature>
<feature type="transmembrane region" description="Helical" evidence="1">
    <location>
        <begin position="303"/>
        <end position="323"/>
    </location>
</feature>
<proteinExistence type="predicted"/>
<reference evidence="2 3" key="1">
    <citation type="submission" date="2015-12" db="EMBL/GenBank/DDBJ databases">
        <title>Genome sequence of Streptomyces sp. G25.</title>
        <authorList>
            <person name="Poehlein A."/>
            <person name="Roettig A."/>
            <person name="Hiessl S."/>
            <person name="Hauschild P."/>
            <person name="Schauer J."/>
            <person name="Madkour M.H."/>
            <person name="Al-Ansari A.M."/>
            <person name="Almakishah N.H."/>
            <person name="Steinbuechel A."/>
            <person name="Daniel R."/>
        </authorList>
    </citation>
    <scope>NUCLEOTIDE SEQUENCE [LARGE SCALE GENOMIC DNA]</scope>
    <source>
        <strain evidence="3">G25(2015)</strain>
    </source>
</reference>
<dbReference type="PATRIC" id="fig|1716141.3.peg.4605"/>
<protein>
    <submittedName>
        <fullName evidence="2">ABC-2 family transporter protein</fullName>
    </submittedName>
</protein>
<keyword evidence="1" id="KW-0472">Membrane</keyword>
<keyword evidence="1" id="KW-0812">Transmembrane</keyword>
<evidence type="ECO:0000256" key="1">
    <source>
        <dbReference type="SAM" id="Phobius"/>
    </source>
</evidence>
<organism evidence="2 3">
    <name type="scientific">Streptomyces jeddahensis</name>
    <dbReference type="NCBI Taxonomy" id="1716141"/>
    <lineage>
        <taxon>Bacteria</taxon>
        <taxon>Bacillati</taxon>
        <taxon>Actinomycetota</taxon>
        <taxon>Actinomycetes</taxon>
        <taxon>Kitasatosporales</taxon>
        <taxon>Streptomycetaceae</taxon>
        <taxon>Streptomyces</taxon>
    </lineage>
</organism>
<keyword evidence="3" id="KW-1185">Reference proteome</keyword>
<dbReference type="PANTHER" id="PTHR37305">
    <property type="entry name" value="INTEGRAL MEMBRANE PROTEIN-RELATED"/>
    <property type="match status" value="1"/>
</dbReference>
<dbReference type="PANTHER" id="PTHR37305:SF1">
    <property type="entry name" value="MEMBRANE PROTEIN"/>
    <property type="match status" value="1"/>
</dbReference>
<name>A0A177HN85_9ACTN</name>
<comment type="caution">
    <text evidence="2">The sequence shown here is derived from an EMBL/GenBank/DDBJ whole genome shotgun (WGS) entry which is preliminary data.</text>
</comment>
<evidence type="ECO:0000313" key="2">
    <source>
        <dbReference type="EMBL" id="OAH12343.1"/>
    </source>
</evidence>
<keyword evidence="1" id="KW-1133">Transmembrane helix</keyword>
<feature type="transmembrane region" description="Helical" evidence="1">
    <location>
        <begin position="181"/>
        <end position="205"/>
    </location>
</feature>
<dbReference type="EMBL" id="LOHS01000092">
    <property type="protein sequence ID" value="OAH12343.1"/>
    <property type="molecule type" value="Genomic_DNA"/>
</dbReference>
<dbReference type="AlphaFoldDB" id="A0A177HN85"/>
<dbReference type="OrthoDB" id="5242366at2"/>